<proteinExistence type="predicted"/>
<evidence type="ECO:0000313" key="2">
    <source>
        <dbReference type="Proteomes" id="UP001066276"/>
    </source>
</evidence>
<reference evidence="1" key="1">
    <citation type="journal article" date="2022" name="bioRxiv">
        <title>Sequencing and chromosome-scale assembly of the giantPleurodeles waltlgenome.</title>
        <authorList>
            <person name="Brown T."/>
            <person name="Elewa A."/>
            <person name="Iarovenko S."/>
            <person name="Subramanian E."/>
            <person name="Araus A.J."/>
            <person name="Petzold A."/>
            <person name="Susuki M."/>
            <person name="Suzuki K.-i.T."/>
            <person name="Hayashi T."/>
            <person name="Toyoda A."/>
            <person name="Oliveira C."/>
            <person name="Osipova E."/>
            <person name="Leigh N.D."/>
            <person name="Simon A."/>
            <person name="Yun M.H."/>
        </authorList>
    </citation>
    <scope>NUCLEOTIDE SEQUENCE</scope>
    <source>
        <strain evidence="1">20211129_DDA</strain>
        <tissue evidence="1">Liver</tissue>
    </source>
</reference>
<evidence type="ECO:0000313" key="1">
    <source>
        <dbReference type="EMBL" id="KAJ1138039.1"/>
    </source>
</evidence>
<evidence type="ECO:0008006" key="3">
    <source>
        <dbReference type="Google" id="ProtNLM"/>
    </source>
</evidence>
<comment type="caution">
    <text evidence="1">The sequence shown here is derived from an EMBL/GenBank/DDBJ whole genome shotgun (WGS) entry which is preliminary data.</text>
</comment>
<gene>
    <name evidence="1" type="ORF">NDU88_004430</name>
</gene>
<dbReference type="Proteomes" id="UP001066276">
    <property type="component" value="Chromosome 6"/>
</dbReference>
<dbReference type="PANTHER" id="PTHR19446">
    <property type="entry name" value="REVERSE TRANSCRIPTASES"/>
    <property type="match status" value="1"/>
</dbReference>
<dbReference type="AlphaFoldDB" id="A0AAV7QEE7"/>
<name>A0AAV7QEE7_PLEWA</name>
<keyword evidence="2" id="KW-1185">Reference proteome</keyword>
<organism evidence="1 2">
    <name type="scientific">Pleurodeles waltl</name>
    <name type="common">Iberian ribbed newt</name>
    <dbReference type="NCBI Taxonomy" id="8319"/>
    <lineage>
        <taxon>Eukaryota</taxon>
        <taxon>Metazoa</taxon>
        <taxon>Chordata</taxon>
        <taxon>Craniata</taxon>
        <taxon>Vertebrata</taxon>
        <taxon>Euteleostomi</taxon>
        <taxon>Amphibia</taxon>
        <taxon>Batrachia</taxon>
        <taxon>Caudata</taxon>
        <taxon>Salamandroidea</taxon>
        <taxon>Salamandridae</taxon>
        <taxon>Pleurodelinae</taxon>
        <taxon>Pleurodeles</taxon>
    </lineage>
</organism>
<accession>A0AAV7QEE7</accession>
<protein>
    <recommendedName>
        <fullName evidence="3">Reverse transcriptase domain-containing protein</fullName>
    </recommendedName>
</protein>
<sequence>MPFLVHWDQAVFIPGWTTALNIHRLFLLLNSNTYDGNRAVIFAVDFEKAFGILERAYLYEVLRGFGLGENFVACTQVLYIMPRAKICTGKSILESYTVERGTRQGCLLSRSSSLLLSCRWLGCLSRELSTQVYRLQSMTITLHCTQKISCYSWRMQCRPFMERGAC</sequence>
<dbReference type="EMBL" id="JANPWB010000010">
    <property type="protein sequence ID" value="KAJ1138039.1"/>
    <property type="molecule type" value="Genomic_DNA"/>
</dbReference>